<dbReference type="GO" id="GO:0050852">
    <property type="term" value="P:T cell receptor signaling pathway"/>
    <property type="evidence" value="ECO:0007669"/>
    <property type="project" value="TreeGrafter"/>
</dbReference>
<dbReference type="PANTHER" id="PTHR24100">
    <property type="entry name" value="BUTYROPHILIN"/>
    <property type="match status" value="1"/>
</dbReference>
<dbReference type="InterPro" id="IPR050504">
    <property type="entry name" value="IgSF_BTN/MOG"/>
</dbReference>
<evidence type="ECO:0000313" key="8">
    <source>
        <dbReference type="Proteomes" id="UP000694553"/>
    </source>
</evidence>
<evidence type="ECO:0000256" key="2">
    <source>
        <dbReference type="ARBA" id="ARBA00022729"/>
    </source>
</evidence>
<evidence type="ECO:0000256" key="1">
    <source>
        <dbReference type="ARBA" id="ARBA00004370"/>
    </source>
</evidence>
<dbReference type="AlphaFoldDB" id="A0A8U7NAH3"/>
<accession>A0A8U7NAH3</accession>
<keyword evidence="2" id="KW-0732">Signal</keyword>
<dbReference type="Proteomes" id="UP000694553">
    <property type="component" value="Unassembled WGS sequence"/>
</dbReference>
<dbReference type="InterPro" id="IPR013783">
    <property type="entry name" value="Ig-like_fold"/>
</dbReference>
<comment type="subcellular location">
    <subcellularLocation>
        <location evidence="1">Membrane</location>
    </subcellularLocation>
</comment>
<dbReference type="GO" id="GO:0001817">
    <property type="term" value="P:regulation of cytokine production"/>
    <property type="evidence" value="ECO:0007669"/>
    <property type="project" value="TreeGrafter"/>
</dbReference>
<evidence type="ECO:0000256" key="5">
    <source>
        <dbReference type="ARBA" id="ARBA00023180"/>
    </source>
</evidence>
<dbReference type="PANTHER" id="PTHR24100:SF149">
    <property type="entry name" value="BG-LIKE ANTIGEN 1-RELATED"/>
    <property type="match status" value="1"/>
</dbReference>
<reference evidence="8" key="1">
    <citation type="submission" date="2019-10" db="EMBL/GenBank/DDBJ databases">
        <title>Corvus moneduloides (New Caledonian crow) genome, bCorMon1, primary haplotype.</title>
        <authorList>
            <person name="Rutz C."/>
            <person name="Fungtammasan C."/>
            <person name="Mountcastle J."/>
            <person name="Formenti G."/>
            <person name="Chow W."/>
            <person name="Howe K."/>
            <person name="Steele M.P."/>
            <person name="Fernandes J."/>
            <person name="Gilbert M.T.P."/>
            <person name="Fedrigo O."/>
            <person name="Jarvis E.D."/>
            <person name="Gemmell N."/>
        </authorList>
    </citation>
    <scope>NUCLEOTIDE SEQUENCE [LARGE SCALE GENOMIC DNA]</scope>
</reference>
<keyword evidence="4" id="KW-1015">Disulfide bond</keyword>
<keyword evidence="8" id="KW-1185">Reference proteome</keyword>
<protein>
    <submittedName>
        <fullName evidence="7">Uncharacterized protein</fullName>
    </submittedName>
</protein>
<dbReference type="Gene3D" id="2.60.40.10">
    <property type="entry name" value="Immunoglobulins"/>
    <property type="match status" value="1"/>
</dbReference>
<dbReference type="OMA" id="WIREKFS"/>
<proteinExistence type="predicted"/>
<dbReference type="FunFam" id="2.60.40.10:FF:000142">
    <property type="entry name" value="V-set domain-containing T-cell activation inhibitor 1"/>
    <property type="match status" value="1"/>
</dbReference>
<reference evidence="7" key="3">
    <citation type="submission" date="2025-09" db="UniProtKB">
        <authorList>
            <consortium name="Ensembl"/>
        </authorList>
    </citation>
    <scope>IDENTIFICATION</scope>
</reference>
<dbReference type="GO" id="GO:1903037">
    <property type="term" value="P:regulation of leukocyte cell-cell adhesion"/>
    <property type="evidence" value="ECO:0007669"/>
    <property type="project" value="UniProtKB-ARBA"/>
</dbReference>
<name>A0A8U7NAH3_CORMO</name>
<organism evidence="7 8">
    <name type="scientific">Corvus moneduloides</name>
    <name type="common">New Caledonian crow</name>
    <dbReference type="NCBI Taxonomy" id="1196302"/>
    <lineage>
        <taxon>Eukaryota</taxon>
        <taxon>Metazoa</taxon>
        <taxon>Chordata</taxon>
        <taxon>Craniata</taxon>
        <taxon>Vertebrata</taxon>
        <taxon>Euteleostomi</taxon>
        <taxon>Archelosauria</taxon>
        <taxon>Archosauria</taxon>
        <taxon>Dinosauria</taxon>
        <taxon>Saurischia</taxon>
        <taxon>Theropoda</taxon>
        <taxon>Coelurosauria</taxon>
        <taxon>Aves</taxon>
        <taxon>Neognathae</taxon>
        <taxon>Neoaves</taxon>
        <taxon>Telluraves</taxon>
        <taxon>Australaves</taxon>
        <taxon>Passeriformes</taxon>
        <taxon>Corvoidea</taxon>
        <taxon>Corvidae</taxon>
        <taxon>Corvus</taxon>
    </lineage>
</organism>
<dbReference type="GO" id="GO:0009897">
    <property type="term" value="C:external side of plasma membrane"/>
    <property type="evidence" value="ECO:0007669"/>
    <property type="project" value="TreeGrafter"/>
</dbReference>
<dbReference type="Ensembl" id="ENSCMUT00000030860.1">
    <property type="protein sequence ID" value="ENSCMUP00000033813.1"/>
    <property type="gene ID" value="ENSCMUG00000017264.1"/>
</dbReference>
<dbReference type="GO" id="GO:0050863">
    <property type="term" value="P:regulation of T cell activation"/>
    <property type="evidence" value="ECO:0007669"/>
    <property type="project" value="UniProtKB-ARBA"/>
</dbReference>
<sequence length="107" mass="12336">MEVTRFWEQFSPFVHCYKGGQDQYREQMLQYRGHTELLKDGLAQGSTHLKIFHVQLSDRGNYTCFVQRGSDYNWPVVDRSVVHVPGISNLLSHSQCSFPLSSCPEVV</sequence>
<keyword evidence="3" id="KW-0472">Membrane</keyword>
<evidence type="ECO:0000256" key="4">
    <source>
        <dbReference type="ARBA" id="ARBA00023157"/>
    </source>
</evidence>
<keyword evidence="6" id="KW-0393">Immunoglobulin domain</keyword>
<reference evidence="7" key="2">
    <citation type="submission" date="2025-08" db="UniProtKB">
        <authorList>
            <consortium name="Ensembl"/>
        </authorList>
    </citation>
    <scope>IDENTIFICATION</scope>
</reference>
<dbReference type="GO" id="GO:0005102">
    <property type="term" value="F:signaling receptor binding"/>
    <property type="evidence" value="ECO:0007669"/>
    <property type="project" value="TreeGrafter"/>
</dbReference>
<dbReference type="SUPFAM" id="SSF48726">
    <property type="entry name" value="Immunoglobulin"/>
    <property type="match status" value="1"/>
</dbReference>
<dbReference type="InterPro" id="IPR036179">
    <property type="entry name" value="Ig-like_dom_sf"/>
</dbReference>
<evidence type="ECO:0000256" key="6">
    <source>
        <dbReference type="ARBA" id="ARBA00023319"/>
    </source>
</evidence>
<evidence type="ECO:0000313" key="7">
    <source>
        <dbReference type="Ensembl" id="ENSCMUP00000033813.1"/>
    </source>
</evidence>
<keyword evidence="5" id="KW-0325">Glycoprotein</keyword>
<evidence type="ECO:0000256" key="3">
    <source>
        <dbReference type="ARBA" id="ARBA00023136"/>
    </source>
</evidence>